<dbReference type="RefSeq" id="WP_317490022.1">
    <property type="nucleotide sequence ID" value="NZ_CP136051.1"/>
</dbReference>
<evidence type="ECO:0000313" key="2">
    <source>
        <dbReference type="Proteomes" id="UP001302349"/>
    </source>
</evidence>
<protein>
    <submittedName>
        <fullName evidence="1">Uncharacterized protein</fullName>
    </submittedName>
</protein>
<dbReference type="Proteomes" id="UP001302349">
    <property type="component" value="Chromosome"/>
</dbReference>
<reference evidence="1 2" key="1">
    <citation type="journal article" date="2023" name="Microbiol. Resour. Announc.">
        <title>Complete Genome Sequence of Imperialibacter roseus strain P4T.</title>
        <authorList>
            <person name="Tizabi D.R."/>
            <person name="Bachvaroff T."/>
            <person name="Hill R.T."/>
        </authorList>
    </citation>
    <scope>NUCLEOTIDE SEQUENCE [LARGE SCALE GENOMIC DNA]</scope>
    <source>
        <strain evidence="1 2">P4T</strain>
    </source>
</reference>
<sequence length="308" mass="34129">MLSHNLVKPFFLLAFISVQPIVGQAQQVKNVPAAFEALSAEPEVIVLANDIDVPTKSGHLQGVQAMVQDGAEKLLMSGSSLTQAYILQADLASRQTEKLIPLMKEPFRHAGGIQLTDTYLGVGIEDNVKKTESKLHLYNYHNEGLYEGKPVVTIDREGVPELKTSGATGILALENDYLIVVSNWDSRHWDFYRFDPNRVDRRIIYSFAAPADWGSYQSINLVRDEEAMYAIGFYKTADGNYADLILVSKAGPFEPVMRKVLTKAFHCKSGVSFGAAVGLQLDNEGILHVWATQPDAVKQITVNKFSQR</sequence>
<dbReference type="EMBL" id="CP136051">
    <property type="protein sequence ID" value="WOK07342.1"/>
    <property type="molecule type" value="Genomic_DNA"/>
</dbReference>
<proteinExistence type="predicted"/>
<accession>A0ABZ0IUP4</accession>
<name>A0ABZ0IUP4_9BACT</name>
<evidence type="ECO:0000313" key="1">
    <source>
        <dbReference type="EMBL" id="WOK07342.1"/>
    </source>
</evidence>
<organism evidence="1 2">
    <name type="scientific">Imperialibacter roseus</name>
    <dbReference type="NCBI Taxonomy" id="1324217"/>
    <lineage>
        <taxon>Bacteria</taxon>
        <taxon>Pseudomonadati</taxon>
        <taxon>Bacteroidota</taxon>
        <taxon>Cytophagia</taxon>
        <taxon>Cytophagales</taxon>
        <taxon>Flammeovirgaceae</taxon>
        <taxon>Imperialibacter</taxon>
    </lineage>
</organism>
<keyword evidence="2" id="KW-1185">Reference proteome</keyword>
<gene>
    <name evidence="1" type="ORF">RT717_01740</name>
</gene>